<keyword evidence="2" id="KW-1185">Reference proteome</keyword>
<dbReference type="Proteomes" id="UP001056778">
    <property type="component" value="Chromosome 6"/>
</dbReference>
<gene>
    <name evidence="1" type="ORF">MML48_6g00009506</name>
</gene>
<reference evidence="1" key="1">
    <citation type="submission" date="2022-04" db="EMBL/GenBank/DDBJ databases">
        <title>Chromosome-scale genome assembly of Holotrichia oblita Faldermann.</title>
        <authorList>
            <person name="Rongchong L."/>
        </authorList>
    </citation>
    <scope>NUCLEOTIDE SEQUENCE</scope>
    <source>
        <strain evidence="1">81SQS9</strain>
    </source>
</reference>
<comment type="caution">
    <text evidence="1">The sequence shown here is derived from an EMBL/GenBank/DDBJ whole genome shotgun (WGS) entry which is preliminary data.</text>
</comment>
<evidence type="ECO:0000313" key="1">
    <source>
        <dbReference type="EMBL" id="KAI4458965.1"/>
    </source>
</evidence>
<protein>
    <submittedName>
        <fullName evidence="1">Uncharacterized protein</fullName>
    </submittedName>
</protein>
<sequence length="250" mass="29125">MSFDNNQTFWKEFMVLYREKPCLWDIKSKEYRNKSLKNVAYSSLIKKSKELFPEANKDFVTKKISSFRSSFRRQVRRIENAKRGGATEEVPEITLWYFDLLLFLLDEEERTKIMSYVKGTNYDEKIEGTAIQTRASRKRYQNIEISSKILQEKRCMKGKEEATFIRNVGQQLAELASKQKMVHLAEHLSEIKDLSKDDENPPLNESSGPESLPASDDNFEEGENEQIQISEEVVETEQVEEDVPAEEVST</sequence>
<accession>A0ACB9SWN5</accession>
<proteinExistence type="predicted"/>
<name>A0ACB9SWN5_HOLOL</name>
<dbReference type="EMBL" id="CM043020">
    <property type="protein sequence ID" value="KAI4458965.1"/>
    <property type="molecule type" value="Genomic_DNA"/>
</dbReference>
<evidence type="ECO:0000313" key="2">
    <source>
        <dbReference type="Proteomes" id="UP001056778"/>
    </source>
</evidence>
<organism evidence="1 2">
    <name type="scientific">Holotrichia oblita</name>
    <name type="common">Chafer beetle</name>
    <dbReference type="NCBI Taxonomy" id="644536"/>
    <lineage>
        <taxon>Eukaryota</taxon>
        <taxon>Metazoa</taxon>
        <taxon>Ecdysozoa</taxon>
        <taxon>Arthropoda</taxon>
        <taxon>Hexapoda</taxon>
        <taxon>Insecta</taxon>
        <taxon>Pterygota</taxon>
        <taxon>Neoptera</taxon>
        <taxon>Endopterygota</taxon>
        <taxon>Coleoptera</taxon>
        <taxon>Polyphaga</taxon>
        <taxon>Scarabaeiformia</taxon>
        <taxon>Scarabaeidae</taxon>
        <taxon>Melolonthinae</taxon>
        <taxon>Holotrichia</taxon>
    </lineage>
</organism>